<accession>A0A9X2X2T6</accession>
<dbReference type="PANTHER" id="PTHR35563:SF2">
    <property type="entry name" value="BARREL METAL-DEPENDENT HYDROLASE, PUTATIVE (AFU_ORTHOLOGUE AFUA_1G16240)-RELATED"/>
    <property type="match status" value="1"/>
</dbReference>
<dbReference type="Proteomes" id="UP001145353">
    <property type="component" value="Unassembled WGS sequence"/>
</dbReference>
<dbReference type="Pfam" id="PF04909">
    <property type="entry name" value="Amidohydro_2"/>
    <property type="match status" value="1"/>
</dbReference>
<evidence type="ECO:0000259" key="2">
    <source>
        <dbReference type="Pfam" id="PF04909"/>
    </source>
</evidence>
<reference evidence="3" key="1">
    <citation type="submission" date="2021-07" db="EMBL/GenBank/DDBJ databases">
        <authorList>
            <person name="Luelf R.H."/>
        </authorList>
    </citation>
    <scope>NUCLEOTIDE SEQUENCE</scope>
    <source>
        <strain evidence="3">TMW 2.2304</strain>
    </source>
</reference>
<dbReference type="Gene3D" id="3.20.20.140">
    <property type="entry name" value="Metal-dependent hydrolases"/>
    <property type="match status" value="1"/>
</dbReference>
<dbReference type="SUPFAM" id="SSF51556">
    <property type="entry name" value="Metallo-dependent hydrolases"/>
    <property type="match status" value="1"/>
</dbReference>
<name>A0A9X2X2T6_9GAMM</name>
<feature type="region of interest" description="Disordered" evidence="1">
    <location>
        <begin position="1"/>
        <end position="21"/>
    </location>
</feature>
<gene>
    <name evidence="3" type="ORF">KZO87_07365</name>
</gene>
<dbReference type="PANTHER" id="PTHR35563">
    <property type="entry name" value="BARREL METAL-DEPENDENT HYDROLASE, PUTATIVE (AFU_ORTHOLOGUE AFUA_1G16240)-RELATED"/>
    <property type="match status" value="1"/>
</dbReference>
<organism evidence="3 4">
    <name type="scientific">Chromohalobacter moromii</name>
    <dbReference type="NCBI Taxonomy" id="2860329"/>
    <lineage>
        <taxon>Bacteria</taxon>
        <taxon>Pseudomonadati</taxon>
        <taxon>Pseudomonadota</taxon>
        <taxon>Gammaproteobacteria</taxon>
        <taxon>Oceanospirillales</taxon>
        <taxon>Halomonadaceae</taxon>
        <taxon>Chromohalobacter</taxon>
    </lineage>
</organism>
<keyword evidence="4" id="KW-1185">Reference proteome</keyword>
<dbReference type="AlphaFoldDB" id="A0A9X2X2T6"/>
<reference evidence="3" key="2">
    <citation type="journal article" date="2022" name="Syst. Appl. Microbiol.">
        <title>Chromohalobacter moromii sp. nov., a moderately halophilic bacterium isolated from lupine-based moromi fermentation.</title>
        <authorList>
            <person name="Lulf R.H."/>
            <person name="Hilgarth M."/>
            <person name="Ehrmann M.A."/>
        </authorList>
    </citation>
    <scope>NUCLEOTIDE SEQUENCE</scope>
    <source>
        <strain evidence="3">TMW 2.2304</strain>
    </source>
</reference>
<proteinExistence type="predicted"/>
<evidence type="ECO:0000256" key="1">
    <source>
        <dbReference type="SAM" id="MobiDB-lite"/>
    </source>
</evidence>
<dbReference type="EMBL" id="JAHXDE010000002">
    <property type="protein sequence ID" value="MCT8505192.1"/>
    <property type="molecule type" value="Genomic_DNA"/>
</dbReference>
<sequence>MSVSEIPANTRPLDGPAPKLTAPAGATDCHIHLYLPGFDAQPGGPTIPELATVEDYRKLQRWLSLERVVVTQPNAYQRDNRALLAALDQLGTHAARGVAAVTPDTPASDLQAWHAKGVRGARIMNLPGGAVTQEQMLDVEKRIRPLGWHLMVQFNGCKLDDYVDGLRRIEGEYIIDHIGKFMPPVAPDDARVDEILRLLDRGNAWFKICAGYEASQTGGPDYTDIGAIAKRVIAHAPERIIWGSNWPHVGVPREQYPDDAEQLDVLLEWASAEQRQRVLVDNPARLYGF</sequence>
<protein>
    <submittedName>
        <fullName evidence="3">Amidohydrolase family protein</fullName>
    </submittedName>
</protein>
<dbReference type="GO" id="GO:0016787">
    <property type="term" value="F:hydrolase activity"/>
    <property type="evidence" value="ECO:0007669"/>
    <property type="project" value="InterPro"/>
</dbReference>
<dbReference type="InterPro" id="IPR052358">
    <property type="entry name" value="Aro_Compnd_Degr_Hydrolases"/>
</dbReference>
<feature type="domain" description="Amidohydrolase-related" evidence="2">
    <location>
        <begin position="28"/>
        <end position="289"/>
    </location>
</feature>
<dbReference type="InterPro" id="IPR006680">
    <property type="entry name" value="Amidohydro-rel"/>
</dbReference>
<evidence type="ECO:0000313" key="3">
    <source>
        <dbReference type="EMBL" id="MCT8505192.1"/>
    </source>
</evidence>
<comment type="caution">
    <text evidence="3">The sequence shown here is derived from an EMBL/GenBank/DDBJ whole genome shotgun (WGS) entry which is preliminary data.</text>
</comment>
<dbReference type="InterPro" id="IPR032466">
    <property type="entry name" value="Metal_Hydrolase"/>
</dbReference>
<evidence type="ECO:0000313" key="4">
    <source>
        <dbReference type="Proteomes" id="UP001145353"/>
    </source>
</evidence>